<evidence type="ECO:0000313" key="2">
    <source>
        <dbReference type="EMBL" id="ETO24653.1"/>
    </source>
</evidence>
<protein>
    <recommendedName>
        <fullName evidence="4">Transmembrane protein</fullName>
    </recommendedName>
</protein>
<feature type="transmembrane region" description="Helical" evidence="1">
    <location>
        <begin position="108"/>
        <end position="130"/>
    </location>
</feature>
<evidence type="ECO:0000256" key="1">
    <source>
        <dbReference type="SAM" id="Phobius"/>
    </source>
</evidence>
<dbReference type="AlphaFoldDB" id="X6NFH5"/>
<evidence type="ECO:0000313" key="3">
    <source>
        <dbReference type="Proteomes" id="UP000023152"/>
    </source>
</evidence>
<sequence length="252" mass="29837">MYHFNIFKSKIDPLTSSTFVSDQTYVLQNLEGMASNFNMFQILLMLQLIIFFFEIFIIDVKINSLSFTKKEKKKVNFSKKSLKLFSLFSHFRFLPFSCCNYSCKNLLILSFCYIWSLILYCFLTTQFTFYNNTIKVTEQHFRLNQFDDIGKAARMLLVIKVKNKKSVQMCLSNLNYSYCYVAKIKRCLTFYALFYKCKRNMTCINKAEIALKSFFSRNIKLYEITCIVASHKLSFILISFNNIVQSNESWIN</sequence>
<keyword evidence="1" id="KW-0812">Transmembrane</keyword>
<dbReference type="EMBL" id="ASPP01009077">
    <property type="protein sequence ID" value="ETO24653.1"/>
    <property type="molecule type" value="Genomic_DNA"/>
</dbReference>
<keyword evidence="1" id="KW-1133">Transmembrane helix</keyword>
<dbReference type="Proteomes" id="UP000023152">
    <property type="component" value="Unassembled WGS sequence"/>
</dbReference>
<name>X6NFH5_RETFI</name>
<proteinExistence type="predicted"/>
<reference evidence="2 3" key="1">
    <citation type="journal article" date="2013" name="Curr. Biol.">
        <title>The Genome of the Foraminiferan Reticulomyxa filosa.</title>
        <authorList>
            <person name="Glockner G."/>
            <person name="Hulsmann N."/>
            <person name="Schleicher M."/>
            <person name="Noegel A.A."/>
            <person name="Eichinger L."/>
            <person name="Gallinger C."/>
            <person name="Pawlowski J."/>
            <person name="Sierra R."/>
            <person name="Euteneuer U."/>
            <person name="Pillet L."/>
            <person name="Moustafa A."/>
            <person name="Platzer M."/>
            <person name="Groth M."/>
            <person name="Szafranski K."/>
            <person name="Schliwa M."/>
        </authorList>
    </citation>
    <scope>NUCLEOTIDE SEQUENCE [LARGE SCALE GENOMIC DNA]</scope>
</reference>
<comment type="caution">
    <text evidence="2">The sequence shown here is derived from an EMBL/GenBank/DDBJ whole genome shotgun (WGS) entry which is preliminary data.</text>
</comment>
<accession>X6NFH5</accession>
<feature type="transmembrane region" description="Helical" evidence="1">
    <location>
        <begin position="39"/>
        <end position="60"/>
    </location>
</feature>
<evidence type="ECO:0008006" key="4">
    <source>
        <dbReference type="Google" id="ProtNLM"/>
    </source>
</evidence>
<keyword evidence="1" id="KW-0472">Membrane</keyword>
<gene>
    <name evidence="2" type="ORF">RFI_12504</name>
</gene>
<keyword evidence="3" id="KW-1185">Reference proteome</keyword>
<organism evidence="2 3">
    <name type="scientific">Reticulomyxa filosa</name>
    <dbReference type="NCBI Taxonomy" id="46433"/>
    <lineage>
        <taxon>Eukaryota</taxon>
        <taxon>Sar</taxon>
        <taxon>Rhizaria</taxon>
        <taxon>Retaria</taxon>
        <taxon>Foraminifera</taxon>
        <taxon>Monothalamids</taxon>
        <taxon>Reticulomyxidae</taxon>
        <taxon>Reticulomyxa</taxon>
    </lineage>
</organism>